<dbReference type="AlphaFoldDB" id="A0A7W2EII2"/>
<evidence type="ECO:0000256" key="1">
    <source>
        <dbReference type="SAM" id="SignalP"/>
    </source>
</evidence>
<feature type="chain" id="PRO_5031071163" description="Tetratricopeptide repeat protein" evidence="1">
    <location>
        <begin position="31"/>
        <end position="219"/>
    </location>
</feature>
<sequence>MPYSFPMHRKLAAATVLALTFGGVMYGAQAATEAQYQAAFRHFSAAEHDNAEIKQAYQAFDSLRAAEPGDPVLLAYTGAAHAWMATTATDPMASLGLVDDGVAQIEKALAMLKPVHDAPSYGGDPASLLVRFTAANTFLSLPEAFHKGPRGARLLDDAIRSPAFAKASPAFQANLLMRAATQARQSKRTEQARQYAQAVISNKLPQAGEAQALLKQLGH</sequence>
<reference evidence="2 3" key="1">
    <citation type="submission" date="2020-07" db="EMBL/GenBank/DDBJ databases">
        <title>Novel species isolated from subtropical streams in China.</title>
        <authorList>
            <person name="Lu H."/>
        </authorList>
    </citation>
    <scope>NUCLEOTIDE SEQUENCE [LARGE SCALE GENOMIC DNA]</scope>
    <source>
        <strain evidence="2 3">FT3S</strain>
    </source>
</reference>
<evidence type="ECO:0000313" key="3">
    <source>
        <dbReference type="Proteomes" id="UP000566711"/>
    </source>
</evidence>
<feature type="signal peptide" evidence="1">
    <location>
        <begin position="1"/>
        <end position="30"/>
    </location>
</feature>
<gene>
    <name evidence="2" type="ORF">H3H36_14530</name>
</gene>
<dbReference type="EMBL" id="JACEZS010000011">
    <property type="protein sequence ID" value="MBA5606570.1"/>
    <property type="molecule type" value="Genomic_DNA"/>
</dbReference>
<accession>A0A7W2EII2</accession>
<proteinExistence type="predicted"/>
<dbReference type="RefSeq" id="WP_182218790.1">
    <property type="nucleotide sequence ID" value="NZ_JACEZS010000011.1"/>
</dbReference>
<dbReference type="Proteomes" id="UP000566711">
    <property type="component" value="Unassembled WGS sequence"/>
</dbReference>
<name>A0A7W2EII2_9BURK</name>
<keyword evidence="1" id="KW-0732">Signal</keyword>
<protein>
    <recommendedName>
        <fullName evidence="4">Tetratricopeptide repeat protein</fullName>
    </recommendedName>
</protein>
<evidence type="ECO:0008006" key="4">
    <source>
        <dbReference type="Google" id="ProtNLM"/>
    </source>
</evidence>
<comment type="caution">
    <text evidence="2">The sequence shown here is derived from an EMBL/GenBank/DDBJ whole genome shotgun (WGS) entry which is preliminary data.</text>
</comment>
<organism evidence="2 3">
    <name type="scientific">Rugamonas fusca</name>
    <dbReference type="NCBI Taxonomy" id="2758568"/>
    <lineage>
        <taxon>Bacteria</taxon>
        <taxon>Pseudomonadati</taxon>
        <taxon>Pseudomonadota</taxon>
        <taxon>Betaproteobacteria</taxon>
        <taxon>Burkholderiales</taxon>
        <taxon>Oxalobacteraceae</taxon>
        <taxon>Telluria group</taxon>
        <taxon>Rugamonas</taxon>
    </lineage>
</organism>
<keyword evidence="3" id="KW-1185">Reference proteome</keyword>
<evidence type="ECO:0000313" key="2">
    <source>
        <dbReference type="EMBL" id="MBA5606570.1"/>
    </source>
</evidence>